<gene>
    <name evidence="6" type="ORF">BDV98DRAFT_567045</name>
</gene>
<feature type="transmembrane region" description="Helical" evidence="5">
    <location>
        <begin position="6"/>
        <end position="25"/>
    </location>
</feature>
<evidence type="ECO:0000313" key="7">
    <source>
        <dbReference type="Proteomes" id="UP000305067"/>
    </source>
</evidence>
<sequence>MAASSAVPGLFLMFAATVLLIFVCVSPPTWDAVYFLRAGAGAQEVRYGVFGYTGSGTSLGYNINPAGLNDNRLAAGTVRRLTQILVLHPIAAGLSGLAFLFGLCGVGYHRTGTIFMTIVSALATLVTLVVWVIDMVLFGIARNRIRNNGIPAEFGNALWITLGALVALLLGFCAAACGIFGNYRKRRANSY</sequence>
<proteinExistence type="predicted"/>
<keyword evidence="3 5" id="KW-1133">Transmembrane helix</keyword>
<evidence type="ECO:0000313" key="6">
    <source>
        <dbReference type="EMBL" id="TFL01499.1"/>
    </source>
</evidence>
<dbReference type="InterPro" id="IPR051380">
    <property type="entry name" value="pH-response_reg_palI/RIM9"/>
</dbReference>
<keyword evidence="7" id="KW-1185">Reference proteome</keyword>
<dbReference type="Pfam" id="PF06687">
    <property type="entry name" value="SUR7"/>
    <property type="match status" value="1"/>
</dbReference>
<reference evidence="6 7" key="1">
    <citation type="journal article" date="2019" name="Nat. Ecol. Evol.">
        <title>Megaphylogeny resolves global patterns of mushroom evolution.</title>
        <authorList>
            <person name="Varga T."/>
            <person name="Krizsan K."/>
            <person name="Foldi C."/>
            <person name="Dima B."/>
            <person name="Sanchez-Garcia M."/>
            <person name="Sanchez-Ramirez S."/>
            <person name="Szollosi G.J."/>
            <person name="Szarkandi J.G."/>
            <person name="Papp V."/>
            <person name="Albert L."/>
            <person name="Andreopoulos W."/>
            <person name="Angelini C."/>
            <person name="Antonin V."/>
            <person name="Barry K.W."/>
            <person name="Bougher N.L."/>
            <person name="Buchanan P."/>
            <person name="Buyck B."/>
            <person name="Bense V."/>
            <person name="Catcheside P."/>
            <person name="Chovatia M."/>
            <person name="Cooper J."/>
            <person name="Damon W."/>
            <person name="Desjardin D."/>
            <person name="Finy P."/>
            <person name="Geml J."/>
            <person name="Haridas S."/>
            <person name="Hughes K."/>
            <person name="Justo A."/>
            <person name="Karasinski D."/>
            <person name="Kautmanova I."/>
            <person name="Kiss B."/>
            <person name="Kocsube S."/>
            <person name="Kotiranta H."/>
            <person name="LaButti K.M."/>
            <person name="Lechner B.E."/>
            <person name="Liimatainen K."/>
            <person name="Lipzen A."/>
            <person name="Lukacs Z."/>
            <person name="Mihaltcheva S."/>
            <person name="Morgado L.N."/>
            <person name="Niskanen T."/>
            <person name="Noordeloos M.E."/>
            <person name="Ohm R.A."/>
            <person name="Ortiz-Santana B."/>
            <person name="Ovrebo C."/>
            <person name="Racz N."/>
            <person name="Riley R."/>
            <person name="Savchenko A."/>
            <person name="Shiryaev A."/>
            <person name="Soop K."/>
            <person name="Spirin V."/>
            <person name="Szebenyi C."/>
            <person name="Tomsovsky M."/>
            <person name="Tulloss R.E."/>
            <person name="Uehling J."/>
            <person name="Grigoriev I.V."/>
            <person name="Vagvolgyi C."/>
            <person name="Papp T."/>
            <person name="Martin F.M."/>
            <person name="Miettinen O."/>
            <person name="Hibbett D.S."/>
            <person name="Nagy L.G."/>
        </authorList>
    </citation>
    <scope>NUCLEOTIDE SEQUENCE [LARGE SCALE GENOMIC DNA]</scope>
    <source>
        <strain evidence="6 7">CBS 309.79</strain>
    </source>
</reference>
<keyword evidence="2 5" id="KW-0812">Transmembrane</keyword>
<evidence type="ECO:0000256" key="5">
    <source>
        <dbReference type="SAM" id="Phobius"/>
    </source>
</evidence>
<evidence type="ECO:0000256" key="1">
    <source>
        <dbReference type="ARBA" id="ARBA00004141"/>
    </source>
</evidence>
<accession>A0A5C3QMP0</accession>
<evidence type="ECO:0000256" key="3">
    <source>
        <dbReference type="ARBA" id="ARBA00022989"/>
    </source>
</evidence>
<dbReference type="GO" id="GO:0005886">
    <property type="term" value="C:plasma membrane"/>
    <property type="evidence" value="ECO:0007669"/>
    <property type="project" value="InterPro"/>
</dbReference>
<organism evidence="6 7">
    <name type="scientific">Pterulicium gracile</name>
    <dbReference type="NCBI Taxonomy" id="1884261"/>
    <lineage>
        <taxon>Eukaryota</taxon>
        <taxon>Fungi</taxon>
        <taxon>Dikarya</taxon>
        <taxon>Basidiomycota</taxon>
        <taxon>Agaricomycotina</taxon>
        <taxon>Agaricomycetes</taxon>
        <taxon>Agaricomycetidae</taxon>
        <taxon>Agaricales</taxon>
        <taxon>Pleurotineae</taxon>
        <taxon>Pterulaceae</taxon>
        <taxon>Pterulicium</taxon>
    </lineage>
</organism>
<dbReference type="GO" id="GO:0032153">
    <property type="term" value="C:cell division site"/>
    <property type="evidence" value="ECO:0007669"/>
    <property type="project" value="TreeGrafter"/>
</dbReference>
<dbReference type="EMBL" id="ML178824">
    <property type="protein sequence ID" value="TFL01499.1"/>
    <property type="molecule type" value="Genomic_DNA"/>
</dbReference>
<comment type="subcellular location">
    <subcellularLocation>
        <location evidence="1">Membrane</location>
        <topology evidence="1">Multi-pass membrane protein</topology>
    </subcellularLocation>
</comment>
<feature type="transmembrane region" description="Helical" evidence="5">
    <location>
        <begin position="158"/>
        <end position="181"/>
    </location>
</feature>
<evidence type="ECO:0000256" key="4">
    <source>
        <dbReference type="ARBA" id="ARBA00023136"/>
    </source>
</evidence>
<dbReference type="InterPro" id="IPR009571">
    <property type="entry name" value="SUR7/Rim9-like_fungi"/>
</dbReference>
<dbReference type="PANTHER" id="PTHR28013">
    <property type="entry name" value="PROTEIN DCV1-RELATED"/>
    <property type="match status" value="1"/>
</dbReference>
<dbReference type="OrthoDB" id="2354757at2759"/>
<dbReference type="GO" id="GO:0035838">
    <property type="term" value="C:growing cell tip"/>
    <property type="evidence" value="ECO:0007669"/>
    <property type="project" value="TreeGrafter"/>
</dbReference>
<dbReference type="Proteomes" id="UP000305067">
    <property type="component" value="Unassembled WGS sequence"/>
</dbReference>
<name>A0A5C3QMP0_9AGAR</name>
<dbReference type="STRING" id="1884261.A0A5C3QMP0"/>
<evidence type="ECO:0000256" key="2">
    <source>
        <dbReference type="ARBA" id="ARBA00022692"/>
    </source>
</evidence>
<dbReference type="AlphaFoldDB" id="A0A5C3QMP0"/>
<protein>
    <submittedName>
        <fullName evidence="6">Pali-domain-containing protein</fullName>
    </submittedName>
</protein>
<dbReference type="PANTHER" id="PTHR28013:SF3">
    <property type="entry name" value="PROTEIN DCV1-RELATED"/>
    <property type="match status" value="1"/>
</dbReference>
<feature type="transmembrane region" description="Helical" evidence="5">
    <location>
        <begin position="85"/>
        <end position="108"/>
    </location>
</feature>
<feature type="transmembrane region" description="Helical" evidence="5">
    <location>
        <begin position="114"/>
        <end position="137"/>
    </location>
</feature>
<keyword evidence="4 5" id="KW-0472">Membrane</keyword>